<sequence>MANSLLQGAVRSRPQTGKSQSHNGVQPLSPLTYKTQSFQPLPPPLGEPPYHYTIETAIPDILKVAADAGKIVFHAVGDTGGIKDPAYQTQVAAAMKRDLYNNKPADAPAFFYHLGDVVYYNGEKSKYYDQFYEPYDHYAAPIFAIPGNHDGDPIGPEQKSLDGWVAYFMTETPHVDPLSQDAPRVTLSLPNVYYTLVCPFVTIVGMYTNVPEHGSIDTIQQQWLTNELHSAPKDKALIVSLHHPIYSFDDHHSGSPGMADALQHAINDSRRVPNLVLNAHVHNYQRIEKIITNKSVTPFLVAGNGGYHHLHNLNSKINTIDGQTGAKLIYGDDKNHGYVTLTITNKEISGVVSAVDKTTGNVTITDKFNYPSTARYLQDKEVISL</sequence>
<feature type="region of interest" description="Disordered" evidence="1">
    <location>
        <begin position="1"/>
        <end position="29"/>
    </location>
</feature>
<dbReference type="AlphaFoldDB" id="A0A7K1SYR1"/>
<dbReference type="EMBL" id="WPIK01000011">
    <property type="protein sequence ID" value="MVN22449.1"/>
    <property type="molecule type" value="Genomic_DNA"/>
</dbReference>
<dbReference type="InterPro" id="IPR029052">
    <property type="entry name" value="Metallo-depent_PP-like"/>
</dbReference>
<dbReference type="Proteomes" id="UP000462014">
    <property type="component" value="Unassembled WGS sequence"/>
</dbReference>
<evidence type="ECO:0000259" key="2">
    <source>
        <dbReference type="Pfam" id="PF00149"/>
    </source>
</evidence>
<dbReference type="RefSeq" id="WP_157567707.1">
    <property type="nucleotide sequence ID" value="NZ_WPIK01000011.1"/>
</dbReference>
<reference evidence="3 4" key="1">
    <citation type="submission" date="2019-12" db="EMBL/GenBank/DDBJ databases">
        <title>Mucilaginibacter sp. HMF7410 genome sequencing and assembly.</title>
        <authorList>
            <person name="Kang H."/>
            <person name="Cha I."/>
            <person name="Kim H."/>
            <person name="Joh K."/>
        </authorList>
    </citation>
    <scope>NUCLEOTIDE SEQUENCE [LARGE SCALE GENOMIC DNA]</scope>
    <source>
        <strain evidence="3 4">HMF7410</strain>
    </source>
</reference>
<dbReference type="PANTHER" id="PTHR43143:SF1">
    <property type="entry name" value="SERINE_THREONINE-PROTEIN PHOSPHATASE CPPED1"/>
    <property type="match status" value="1"/>
</dbReference>
<evidence type="ECO:0000256" key="1">
    <source>
        <dbReference type="SAM" id="MobiDB-lite"/>
    </source>
</evidence>
<dbReference type="PANTHER" id="PTHR43143">
    <property type="entry name" value="METALLOPHOSPHOESTERASE, CALCINEURIN SUPERFAMILY"/>
    <property type="match status" value="1"/>
</dbReference>
<organism evidence="3 4">
    <name type="scientific">Mucilaginibacter arboris</name>
    <dbReference type="NCBI Taxonomy" id="2682090"/>
    <lineage>
        <taxon>Bacteria</taxon>
        <taxon>Pseudomonadati</taxon>
        <taxon>Bacteroidota</taxon>
        <taxon>Sphingobacteriia</taxon>
        <taxon>Sphingobacteriales</taxon>
        <taxon>Sphingobacteriaceae</taxon>
        <taxon>Mucilaginibacter</taxon>
    </lineage>
</organism>
<dbReference type="Pfam" id="PF00149">
    <property type="entry name" value="Metallophos"/>
    <property type="match status" value="1"/>
</dbReference>
<dbReference type="InterPro" id="IPR051918">
    <property type="entry name" value="STPP_CPPED1"/>
</dbReference>
<evidence type="ECO:0000313" key="4">
    <source>
        <dbReference type="Proteomes" id="UP000462014"/>
    </source>
</evidence>
<accession>A0A7K1SYR1</accession>
<gene>
    <name evidence="3" type="ORF">GO621_12995</name>
</gene>
<dbReference type="Gene3D" id="3.60.21.10">
    <property type="match status" value="1"/>
</dbReference>
<dbReference type="SUPFAM" id="SSF56300">
    <property type="entry name" value="Metallo-dependent phosphatases"/>
    <property type="match status" value="1"/>
</dbReference>
<evidence type="ECO:0000313" key="3">
    <source>
        <dbReference type="EMBL" id="MVN22449.1"/>
    </source>
</evidence>
<protein>
    <submittedName>
        <fullName evidence="3">Metallophosphoesterase</fullName>
    </submittedName>
</protein>
<dbReference type="InterPro" id="IPR004843">
    <property type="entry name" value="Calcineurin-like_PHP"/>
</dbReference>
<proteinExistence type="predicted"/>
<feature type="compositionally biased region" description="Polar residues" evidence="1">
    <location>
        <begin position="13"/>
        <end position="26"/>
    </location>
</feature>
<dbReference type="GO" id="GO:0016787">
    <property type="term" value="F:hydrolase activity"/>
    <property type="evidence" value="ECO:0007669"/>
    <property type="project" value="InterPro"/>
</dbReference>
<keyword evidence="4" id="KW-1185">Reference proteome</keyword>
<comment type="caution">
    <text evidence="3">The sequence shown here is derived from an EMBL/GenBank/DDBJ whole genome shotgun (WGS) entry which is preliminary data.</text>
</comment>
<name>A0A7K1SYR1_9SPHI</name>
<feature type="domain" description="Calcineurin-like phosphoesterase" evidence="2">
    <location>
        <begin position="75"/>
        <end position="284"/>
    </location>
</feature>